<reference evidence="2 3" key="1">
    <citation type="submission" date="2019-03" db="EMBL/GenBank/DDBJ databases">
        <title>Genomic Encyclopedia of Type Strains, Phase IV (KMG-IV): sequencing the most valuable type-strain genomes for metagenomic binning, comparative biology and taxonomic classification.</title>
        <authorList>
            <person name="Goeker M."/>
        </authorList>
    </citation>
    <scope>NUCLEOTIDE SEQUENCE [LARGE SCALE GENOMIC DNA]</scope>
    <source>
        <strain evidence="2 3">DSM 16380</strain>
    </source>
</reference>
<dbReference type="PANTHER" id="PTHR42785:SF1">
    <property type="entry name" value="DNA TOPOISOMERASE"/>
    <property type="match status" value="1"/>
</dbReference>
<dbReference type="Proteomes" id="UP000295537">
    <property type="component" value="Unassembled WGS sequence"/>
</dbReference>
<evidence type="ECO:0000313" key="3">
    <source>
        <dbReference type="Proteomes" id="UP000295537"/>
    </source>
</evidence>
<dbReference type="AlphaFoldDB" id="A0A4R2N8U0"/>
<feature type="domain" description="DNA topoisomerase type IA zn finger" evidence="1">
    <location>
        <begin position="57"/>
        <end position="92"/>
    </location>
</feature>
<sequence length="149" mass="16893">MSLFKSTKKTEFCPECQAPLHIRRGKQGLFLGCSAYPECSYLKPLQQISHIVKTLDEICPQCGKLLQLKSGHFGLFIGCSDYPNCHFIVTHESEQKETFSCPACNKHQLVERVGRSGKVFWGCEGYPECRFTLSTKPTESVLAKYIKHE</sequence>
<dbReference type="PANTHER" id="PTHR42785">
    <property type="entry name" value="DNA TOPOISOMERASE, TYPE IA, CORE"/>
    <property type="match status" value="1"/>
</dbReference>
<dbReference type="Gene3D" id="3.30.65.10">
    <property type="entry name" value="Bacterial Topoisomerase I, domain 1"/>
    <property type="match status" value="3"/>
</dbReference>
<dbReference type="EMBL" id="SLXJ01000006">
    <property type="protein sequence ID" value="TCP17401.1"/>
    <property type="molecule type" value="Genomic_DNA"/>
</dbReference>
<gene>
    <name evidence="2" type="ORF">EV693_10691</name>
</gene>
<feature type="domain" description="DNA topoisomerase type IA zn finger" evidence="1">
    <location>
        <begin position="12"/>
        <end position="47"/>
    </location>
</feature>
<dbReference type="GO" id="GO:0005694">
    <property type="term" value="C:chromosome"/>
    <property type="evidence" value="ECO:0007669"/>
    <property type="project" value="InterPro"/>
</dbReference>
<dbReference type="RefSeq" id="WP_132501325.1">
    <property type="nucleotide sequence ID" value="NZ_LVXA01000001.1"/>
</dbReference>
<dbReference type="InterPro" id="IPR013498">
    <property type="entry name" value="Topo_IA_Znf"/>
</dbReference>
<dbReference type="GO" id="GO:0006265">
    <property type="term" value="P:DNA topological change"/>
    <property type="evidence" value="ECO:0007669"/>
    <property type="project" value="InterPro"/>
</dbReference>
<dbReference type="SUPFAM" id="SSF57783">
    <property type="entry name" value="Zinc beta-ribbon"/>
    <property type="match status" value="3"/>
</dbReference>
<dbReference type="OrthoDB" id="6412825at2"/>
<dbReference type="Pfam" id="PF01396">
    <property type="entry name" value="Zn_ribbon_Top1"/>
    <property type="match status" value="3"/>
</dbReference>
<dbReference type="InterPro" id="IPR000380">
    <property type="entry name" value="Topo_IA"/>
</dbReference>
<dbReference type="GO" id="GO:0003917">
    <property type="term" value="F:DNA topoisomerase type I (single strand cut, ATP-independent) activity"/>
    <property type="evidence" value="ECO:0007669"/>
    <property type="project" value="InterPro"/>
</dbReference>
<protein>
    <submittedName>
        <fullName evidence="2">Putative DNA topoisomerase</fullName>
    </submittedName>
</protein>
<dbReference type="GO" id="GO:0003677">
    <property type="term" value="F:DNA binding"/>
    <property type="evidence" value="ECO:0007669"/>
    <property type="project" value="InterPro"/>
</dbReference>
<keyword evidence="3" id="KW-1185">Reference proteome</keyword>
<comment type="caution">
    <text evidence="2">The sequence shown here is derived from an EMBL/GenBank/DDBJ whole genome shotgun (WGS) entry which is preliminary data.</text>
</comment>
<keyword evidence="2" id="KW-0413">Isomerase</keyword>
<feature type="domain" description="DNA topoisomerase type IA zn finger" evidence="1">
    <location>
        <begin position="100"/>
        <end position="137"/>
    </location>
</feature>
<accession>A0A4R2N8U0</accession>
<organism evidence="2 3">
    <name type="scientific">Nicoletella semolina</name>
    <dbReference type="NCBI Taxonomy" id="271160"/>
    <lineage>
        <taxon>Bacteria</taxon>
        <taxon>Pseudomonadati</taxon>
        <taxon>Pseudomonadota</taxon>
        <taxon>Gammaproteobacteria</taxon>
        <taxon>Pasteurellales</taxon>
        <taxon>Pasteurellaceae</taxon>
        <taxon>Nicoletella</taxon>
    </lineage>
</organism>
<proteinExistence type="predicted"/>
<evidence type="ECO:0000259" key="1">
    <source>
        <dbReference type="Pfam" id="PF01396"/>
    </source>
</evidence>
<name>A0A4R2N8U0_9PAST</name>
<evidence type="ECO:0000313" key="2">
    <source>
        <dbReference type="EMBL" id="TCP17401.1"/>
    </source>
</evidence>